<organism evidence="1 2">
    <name type="scientific">Kineococcus gynurae</name>
    <dbReference type="NCBI Taxonomy" id="452979"/>
    <lineage>
        <taxon>Bacteria</taxon>
        <taxon>Bacillati</taxon>
        <taxon>Actinomycetota</taxon>
        <taxon>Actinomycetes</taxon>
        <taxon>Kineosporiales</taxon>
        <taxon>Kineosporiaceae</taxon>
        <taxon>Kineococcus</taxon>
    </lineage>
</organism>
<reference evidence="1 2" key="1">
    <citation type="submission" date="2024-09" db="EMBL/GenBank/DDBJ databases">
        <authorList>
            <person name="Sun Q."/>
            <person name="Mori K."/>
        </authorList>
    </citation>
    <scope>NUCLEOTIDE SEQUENCE [LARGE SCALE GENOMIC DNA]</scope>
    <source>
        <strain evidence="1 2">TISTR 1856</strain>
    </source>
</reference>
<evidence type="ECO:0008006" key="3">
    <source>
        <dbReference type="Google" id="ProtNLM"/>
    </source>
</evidence>
<sequence>MKWRKVLWWVLIVFAVYAIYRAPDQAADFVRSVGTAIRTVVESIANFFDGILRS</sequence>
<name>A0ABV5LU47_9ACTN</name>
<keyword evidence="2" id="KW-1185">Reference proteome</keyword>
<evidence type="ECO:0000313" key="2">
    <source>
        <dbReference type="Proteomes" id="UP001589748"/>
    </source>
</evidence>
<dbReference type="Proteomes" id="UP001589748">
    <property type="component" value="Unassembled WGS sequence"/>
</dbReference>
<comment type="caution">
    <text evidence="1">The sequence shown here is derived from an EMBL/GenBank/DDBJ whole genome shotgun (WGS) entry which is preliminary data.</text>
</comment>
<dbReference type="RefSeq" id="WP_380138915.1">
    <property type="nucleotide sequence ID" value="NZ_JBHLUI010000010.1"/>
</dbReference>
<dbReference type="EMBL" id="JBHMDM010000005">
    <property type="protein sequence ID" value="MFB9377561.1"/>
    <property type="molecule type" value="Genomic_DNA"/>
</dbReference>
<accession>A0ABV5LU47</accession>
<proteinExistence type="predicted"/>
<gene>
    <name evidence="1" type="ORF">ACFFVI_11325</name>
</gene>
<protein>
    <recommendedName>
        <fullName evidence="3">Secreted protein</fullName>
    </recommendedName>
</protein>
<evidence type="ECO:0000313" key="1">
    <source>
        <dbReference type="EMBL" id="MFB9377561.1"/>
    </source>
</evidence>